<dbReference type="Proteomes" id="UP001208938">
    <property type="component" value="Unassembled WGS sequence"/>
</dbReference>
<reference evidence="2 3" key="1">
    <citation type="submission" date="2022-10" db="EMBL/GenBank/DDBJ databases">
        <title>Pararhodobacter sp. nov., isolated from marine algae.</title>
        <authorList>
            <person name="Choi B.J."/>
            <person name="Kim J.M."/>
            <person name="Lee J.K."/>
            <person name="Choi D.G."/>
            <person name="Jeon C.O."/>
        </authorList>
    </citation>
    <scope>NUCLEOTIDE SEQUENCE [LARGE SCALE GENOMIC DNA]</scope>
    <source>
        <strain evidence="2 3">ZQ420</strain>
    </source>
</reference>
<protein>
    <submittedName>
        <fullName evidence="2">Uncharacterized protein</fullName>
    </submittedName>
</protein>
<accession>A0ABT3H144</accession>
<evidence type="ECO:0000256" key="1">
    <source>
        <dbReference type="SAM" id="MobiDB-lite"/>
    </source>
</evidence>
<feature type="region of interest" description="Disordered" evidence="1">
    <location>
        <begin position="1"/>
        <end position="20"/>
    </location>
</feature>
<keyword evidence="3" id="KW-1185">Reference proteome</keyword>
<organism evidence="2 3">
    <name type="scientific">Pararhodobacter zhoushanensis</name>
    <dbReference type="NCBI Taxonomy" id="2479545"/>
    <lineage>
        <taxon>Bacteria</taxon>
        <taxon>Pseudomonadati</taxon>
        <taxon>Pseudomonadota</taxon>
        <taxon>Alphaproteobacteria</taxon>
        <taxon>Rhodobacterales</taxon>
        <taxon>Paracoccaceae</taxon>
        <taxon>Pararhodobacter</taxon>
    </lineage>
</organism>
<name>A0ABT3H144_9RHOB</name>
<proteinExistence type="predicted"/>
<sequence>MEKTSVASEAATTPAAKTRMMARAVPLSSASVSVPIGAASESSRAVPDPAPSGV</sequence>
<evidence type="ECO:0000313" key="2">
    <source>
        <dbReference type="EMBL" id="MCW1933504.1"/>
    </source>
</evidence>
<feature type="compositionally biased region" description="Polar residues" evidence="1">
    <location>
        <begin position="1"/>
        <end position="11"/>
    </location>
</feature>
<gene>
    <name evidence="2" type="ORF">OKW52_14880</name>
</gene>
<evidence type="ECO:0000313" key="3">
    <source>
        <dbReference type="Proteomes" id="UP001208938"/>
    </source>
</evidence>
<dbReference type="EMBL" id="JAPDFL010000001">
    <property type="protein sequence ID" value="MCW1933504.1"/>
    <property type="molecule type" value="Genomic_DNA"/>
</dbReference>
<dbReference type="RefSeq" id="WP_264506402.1">
    <property type="nucleotide sequence ID" value="NZ_JAPDFL010000001.1"/>
</dbReference>
<comment type="caution">
    <text evidence="2">The sequence shown here is derived from an EMBL/GenBank/DDBJ whole genome shotgun (WGS) entry which is preliminary data.</text>
</comment>